<dbReference type="InterPro" id="IPR017441">
    <property type="entry name" value="Protein_kinase_ATP_BS"/>
</dbReference>
<dbReference type="EMBL" id="MLAK01000014">
    <property type="protein sequence ID" value="OHT17343.1"/>
    <property type="molecule type" value="Genomic_DNA"/>
</dbReference>
<organism evidence="3 4">
    <name type="scientific">Tritrichomonas foetus</name>
    <dbReference type="NCBI Taxonomy" id="1144522"/>
    <lineage>
        <taxon>Eukaryota</taxon>
        <taxon>Metamonada</taxon>
        <taxon>Parabasalia</taxon>
        <taxon>Tritrichomonadida</taxon>
        <taxon>Tritrichomonadidae</taxon>
        <taxon>Tritrichomonas</taxon>
    </lineage>
</organism>
<dbReference type="AlphaFoldDB" id="A0A1J4L1E7"/>
<reference evidence="3" key="1">
    <citation type="submission" date="2016-10" db="EMBL/GenBank/DDBJ databases">
        <authorList>
            <person name="Benchimol M."/>
            <person name="Almeida L.G."/>
            <person name="Vasconcelos A.T."/>
            <person name="Perreira-Neves A."/>
            <person name="Rosa I.A."/>
            <person name="Tasca T."/>
            <person name="Bogo M.R."/>
            <person name="de Souza W."/>
        </authorList>
    </citation>
    <scope>NUCLEOTIDE SEQUENCE [LARGE SCALE GENOMIC DNA]</scope>
    <source>
        <strain evidence="3">K</strain>
    </source>
</reference>
<dbReference type="InterPro" id="IPR011009">
    <property type="entry name" value="Kinase-like_dom_sf"/>
</dbReference>
<proteinExistence type="predicted"/>
<dbReference type="OrthoDB" id="346907at2759"/>
<dbReference type="VEuPathDB" id="TrichDB:TRFO_12517"/>
<feature type="domain" description="Protein kinase" evidence="2">
    <location>
        <begin position="27"/>
        <end position="291"/>
    </location>
</feature>
<dbReference type="SUPFAM" id="SSF56112">
    <property type="entry name" value="Protein kinase-like (PK-like)"/>
    <property type="match status" value="1"/>
</dbReference>
<dbReference type="PROSITE" id="PS50011">
    <property type="entry name" value="PROTEIN_KINASE_DOM"/>
    <property type="match status" value="1"/>
</dbReference>
<evidence type="ECO:0000256" key="1">
    <source>
        <dbReference type="PROSITE-ProRule" id="PRU10141"/>
    </source>
</evidence>
<dbReference type="RefSeq" id="XP_068370479.1">
    <property type="nucleotide sequence ID" value="XM_068496682.1"/>
</dbReference>
<dbReference type="Pfam" id="PF00069">
    <property type="entry name" value="Pkinase"/>
    <property type="match status" value="1"/>
</dbReference>
<keyword evidence="1" id="KW-0547">Nucleotide-binding</keyword>
<dbReference type="InterPro" id="IPR000719">
    <property type="entry name" value="Prot_kinase_dom"/>
</dbReference>
<dbReference type="Proteomes" id="UP000179807">
    <property type="component" value="Unassembled WGS sequence"/>
</dbReference>
<protein>
    <recommendedName>
        <fullName evidence="2">Protein kinase domain-containing protein</fullName>
    </recommendedName>
</protein>
<dbReference type="PRINTS" id="PR00109">
    <property type="entry name" value="TYRKINASE"/>
</dbReference>
<dbReference type="InterPro" id="IPR001245">
    <property type="entry name" value="Ser-Thr/Tyr_kinase_cat_dom"/>
</dbReference>
<keyword evidence="4" id="KW-1185">Reference proteome</keyword>
<gene>
    <name evidence="3" type="ORF">TRFO_12517</name>
</gene>
<name>A0A1J4L1E7_9EUKA</name>
<sequence length="426" mass="48849">MTIYIVKKFVQKFPDPKMNKPARNDQMIKIVIIGEGIYANTFAILDYSNLHDPCFFAMKELKPNVVWKENCQQLVFQKSYHPAIARYVSYFDAREPDESPLLISDFYSRGSLHDYIRLYRQKAKEFTFLQIEHILSIAYGIAKGLDYLHSNKIVHGNLKPSNILLDSSLKPHLSDFMFVKQNADKNEINFVINYTSPELLKGMTEKKPLNPTPKSDIYSFGMILYELLTGQVPFVEFNSFELLRDRIINGHRPSTDSVFFRFVPLIMSCWNENIDSRPTALQLATNIHDIAKTMKAQPSFFTYAKSFLQIDKKSESKQTDRKQVDGVSTVVMKAAELNESHLAMYILGIVQLYGVKGVKNEPLANPEPNSAIKLLLVASDSFVLAMNVCCELYNDNVFSKIDGFDFEEMKKTLENLNTRKSKHLAI</sequence>
<evidence type="ECO:0000313" key="3">
    <source>
        <dbReference type="EMBL" id="OHT17343.1"/>
    </source>
</evidence>
<dbReference type="Gene3D" id="1.10.510.10">
    <property type="entry name" value="Transferase(Phosphotransferase) domain 1"/>
    <property type="match status" value="1"/>
</dbReference>
<dbReference type="GeneID" id="94831386"/>
<evidence type="ECO:0000259" key="2">
    <source>
        <dbReference type="PROSITE" id="PS50011"/>
    </source>
</evidence>
<keyword evidence="1" id="KW-0067">ATP-binding</keyword>
<feature type="binding site" evidence="1">
    <location>
        <position position="59"/>
    </location>
    <ligand>
        <name>ATP</name>
        <dbReference type="ChEBI" id="CHEBI:30616"/>
    </ligand>
</feature>
<comment type="caution">
    <text evidence="3">The sequence shown here is derived from an EMBL/GenBank/DDBJ whole genome shotgun (WGS) entry which is preliminary data.</text>
</comment>
<dbReference type="GO" id="GO:0004674">
    <property type="term" value="F:protein serine/threonine kinase activity"/>
    <property type="evidence" value="ECO:0007669"/>
    <property type="project" value="TreeGrafter"/>
</dbReference>
<dbReference type="PANTHER" id="PTHR44329">
    <property type="entry name" value="SERINE/THREONINE-PROTEIN KINASE TNNI3K-RELATED"/>
    <property type="match status" value="1"/>
</dbReference>
<dbReference type="InterPro" id="IPR051681">
    <property type="entry name" value="Ser/Thr_Kinases-Pseudokinases"/>
</dbReference>
<evidence type="ECO:0000313" key="4">
    <source>
        <dbReference type="Proteomes" id="UP000179807"/>
    </source>
</evidence>
<accession>A0A1J4L1E7</accession>
<dbReference type="PROSITE" id="PS00107">
    <property type="entry name" value="PROTEIN_KINASE_ATP"/>
    <property type="match status" value="1"/>
</dbReference>
<dbReference type="GO" id="GO:0005524">
    <property type="term" value="F:ATP binding"/>
    <property type="evidence" value="ECO:0007669"/>
    <property type="project" value="UniProtKB-UniRule"/>
</dbReference>